<dbReference type="GO" id="GO:0004674">
    <property type="term" value="F:protein serine/threonine kinase activity"/>
    <property type="evidence" value="ECO:0007669"/>
    <property type="project" value="UniProtKB-EC"/>
</dbReference>
<keyword evidence="6" id="KW-0418">Kinase</keyword>
<dbReference type="EC" id="2.7.11.1" evidence="1"/>
<evidence type="ECO:0000256" key="3">
    <source>
        <dbReference type="ARBA" id="ARBA00048679"/>
    </source>
</evidence>
<dbReference type="Pfam" id="PF01636">
    <property type="entry name" value="APH"/>
    <property type="match status" value="1"/>
</dbReference>
<evidence type="ECO:0000256" key="4">
    <source>
        <dbReference type="SAM" id="MobiDB-lite"/>
    </source>
</evidence>
<dbReference type="PANTHER" id="PTHR21310:SF58">
    <property type="entry name" value="AMINOGLYCOSIDE PHOSPHOTRANSFERASE DOMAIN-CONTAINING PROTEIN"/>
    <property type="match status" value="1"/>
</dbReference>
<dbReference type="InterPro" id="IPR011009">
    <property type="entry name" value="Kinase-like_dom_sf"/>
</dbReference>
<evidence type="ECO:0000313" key="6">
    <source>
        <dbReference type="EMBL" id="KAK4154542.1"/>
    </source>
</evidence>
<gene>
    <name evidence="6" type="ORF">C8A00DRAFT_32666</name>
</gene>
<reference evidence="6" key="1">
    <citation type="journal article" date="2023" name="Mol. Phylogenet. Evol.">
        <title>Genome-scale phylogeny and comparative genomics of the fungal order Sordariales.</title>
        <authorList>
            <person name="Hensen N."/>
            <person name="Bonometti L."/>
            <person name="Westerberg I."/>
            <person name="Brannstrom I.O."/>
            <person name="Guillou S."/>
            <person name="Cros-Aarteil S."/>
            <person name="Calhoun S."/>
            <person name="Haridas S."/>
            <person name="Kuo A."/>
            <person name="Mondo S."/>
            <person name="Pangilinan J."/>
            <person name="Riley R."/>
            <person name="LaButti K."/>
            <person name="Andreopoulos B."/>
            <person name="Lipzen A."/>
            <person name="Chen C."/>
            <person name="Yan M."/>
            <person name="Daum C."/>
            <person name="Ng V."/>
            <person name="Clum A."/>
            <person name="Steindorff A."/>
            <person name="Ohm R.A."/>
            <person name="Martin F."/>
            <person name="Silar P."/>
            <person name="Natvig D.O."/>
            <person name="Lalanne C."/>
            <person name="Gautier V."/>
            <person name="Ament-Velasquez S.L."/>
            <person name="Kruys A."/>
            <person name="Hutchinson M.I."/>
            <person name="Powell A.J."/>
            <person name="Barry K."/>
            <person name="Miller A.N."/>
            <person name="Grigoriev I.V."/>
            <person name="Debuchy R."/>
            <person name="Gladieux P."/>
            <person name="Hiltunen Thoren M."/>
            <person name="Johannesson H."/>
        </authorList>
    </citation>
    <scope>NUCLEOTIDE SEQUENCE</scope>
    <source>
        <strain evidence="6">CBS 538.74</strain>
    </source>
</reference>
<keyword evidence="7" id="KW-1185">Reference proteome</keyword>
<dbReference type="InterPro" id="IPR002575">
    <property type="entry name" value="Aminoglycoside_PTrfase"/>
</dbReference>
<feature type="domain" description="Aminoglycoside phosphotransferase" evidence="5">
    <location>
        <begin position="162"/>
        <end position="341"/>
    </location>
</feature>
<dbReference type="Proteomes" id="UP001302745">
    <property type="component" value="Unassembled WGS sequence"/>
</dbReference>
<evidence type="ECO:0000256" key="1">
    <source>
        <dbReference type="ARBA" id="ARBA00012513"/>
    </source>
</evidence>
<feature type="region of interest" description="Disordered" evidence="4">
    <location>
        <begin position="84"/>
        <end position="104"/>
    </location>
</feature>
<comment type="caution">
    <text evidence="6">The sequence shown here is derived from an EMBL/GenBank/DDBJ whole genome shotgun (WGS) entry which is preliminary data.</text>
</comment>
<protein>
    <recommendedName>
        <fullName evidence="1">non-specific serine/threonine protein kinase</fullName>
        <ecNumber evidence="1">2.7.11.1</ecNumber>
    </recommendedName>
</protein>
<evidence type="ECO:0000313" key="7">
    <source>
        <dbReference type="Proteomes" id="UP001302745"/>
    </source>
</evidence>
<evidence type="ECO:0000259" key="5">
    <source>
        <dbReference type="Pfam" id="PF01636"/>
    </source>
</evidence>
<name>A0AAN6VNR6_9PEZI</name>
<dbReference type="PROSITE" id="PS00109">
    <property type="entry name" value="PROTEIN_KINASE_TYR"/>
    <property type="match status" value="1"/>
</dbReference>
<comment type="catalytic activity">
    <reaction evidence="2">
        <text>L-threonyl-[protein] + ATP = O-phospho-L-threonyl-[protein] + ADP + H(+)</text>
        <dbReference type="Rhea" id="RHEA:46608"/>
        <dbReference type="Rhea" id="RHEA-COMP:11060"/>
        <dbReference type="Rhea" id="RHEA-COMP:11605"/>
        <dbReference type="ChEBI" id="CHEBI:15378"/>
        <dbReference type="ChEBI" id="CHEBI:30013"/>
        <dbReference type="ChEBI" id="CHEBI:30616"/>
        <dbReference type="ChEBI" id="CHEBI:61977"/>
        <dbReference type="ChEBI" id="CHEBI:456216"/>
        <dbReference type="EC" id="2.7.11.1"/>
    </reaction>
</comment>
<dbReference type="EMBL" id="MU856909">
    <property type="protein sequence ID" value="KAK4154542.1"/>
    <property type="molecule type" value="Genomic_DNA"/>
</dbReference>
<comment type="catalytic activity">
    <reaction evidence="3">
        <text>L-seryl-[protein] + ATP = O-phospho-L-seryl-[protein] + ADP + H(+)</text>
        <dbReference type="Rhea" id="RHEA:17989"/>
        <dbReference type="Rhea" id="RHEA-COMP:9863"/>
        <dbReference type="Rhea" id="RHEA-COMP:11604"/>
        <dbReference type="ChEBI" id="CHEBI:15378"/>
        <dbReference type="ChEBI" id="CHEBI:29999"/>
        <dbReference type="ChEBI" id="CHEBI:30616"/>
        <dbReference type="ChEBI" id="CHEBI:83421"/>
        <dbReference type="ChEBI" id="CHEBI:456216"/>
        <dbReference type="EC" id="2.7.11.1"/>
    </reaction>
</comment>
<dbReference type="SUPFAM" id="SSF56112">
    <property type="entry name" value="Protein kinase-like (PK-like)"/>
    <property type="match status" value="1"/>
</dbReference>
<proteinExistence type="predicted"/>
<dbReference type="InterPro" id="IPR051678">
    <property type="entry name" value="AGP_Transferase"/>
</dbReference>
<dbReference type="AlphaFoldDB" id="A0AAN6VNR6"/>
<organism evidence="6 7">
    <name type="scientific">Chaetomidium leptoderma</name>
    <dbReference type="NCBI Taxonomy" id="669021"/>
    <lineage>
        <taxon>Eukaryota</taxon>
        <taxon>Fungi</taxon>
        <taxon>Dikarya</taxon>
        <taxon>Ascomycota</taxon>
        <taxon>Pezizomycotina</taxon>
        <taxon>Sordariomycetes</taxon>
        <taxon>Sordariomycetidae</taxon>
        <taxon>Sordariales</taxon>
        <taxon>Chaetomiaceae</taxon>
        <taxon>Chaetomidium</taxon>
    </lineage>
</organism>
<sequence length="374" mass="42454">MEATSSNEASIAQTQQFSQEREVFSWVSKEVSSGTVVRKELISWFAERVIQRDGSHEALAPDYVEAFLGRHPDLAKTLLVTPRPIPESLEPKKGNRLSGLDRLNAMTRKDRTKALYGDSPPPRRQPAPYPEGDIIYHCNSRYVVRHGDTITKYTVSASGEGVNDHPNEALALRFVKANTTIPVPEVVSSDWDRITMEYIEGQMLQQAWPVLTNDQRTNILDDLRGYIAQLHALSGIHIGRLDGQGAVLPSILPRSGGPFSTVAELHEWLIRPPKRLEEQSMYWHQITTQLGADYPIVFTHGDIAARNILVRDGRLVAILDWEFAGWYPAYWDYVFTLRGMDNIDWVTLGSQLPTLFPKRYDLEYILIIFVIRIS</sequence>
<reference evidence="6" key="2">
    <citation type="submission" date="2023-05" db="EMBL/GenBank/DDBJ databases">
        <authorList>
            <consortium name="Lawrence Berkeley National Laboratory"/>
            <person name="Steindorff A."/>
            <person name="Hensen N."/>
            <person name="Bonometti L."/>
            <person name="Westerberg I."/>
            <person name="Brannstrom I.O."/>
            <person name="Guillou S."/>
            <person name="Cros-Aarteil S."/>
            <person name="Calhoun S."/>
            <person name="Haridas S."/>
            <person name="Kuo A."/>
            <person name="Mondo S."/>
            <person name="Pangilinan J."/>
            <person name="Riley R."/>
            <person name="Labutti K."/>
            <person name="Andreopoulos B."/>
            <person name="Lipzen A."/>
            <person name="Chen C."/>
            <person name="Yanf M."/>
            <person name="Daum C."/>
            <person name="Ng V."/>
            <person name="Clum A."/>
            <person name="Ohm R."/>
            <person name="Martin F."/>
            <person name="Silar P."/>
            <person name="Natvig D."/>
            <person name="Lalanne C."/>
            <person name="Gautier V."/>
            <person name="Ament-Velasquez S.L."/>
            <person name="Kruys A."/>
            <person name="Hutchinson M.I."/>
            <person name="Powell A.J."/>
            <person name="Barry K."/>
            <person name="Miller A.N."/>
            <person name="Grigoriev I.V."/>
            <person name="Debuchy R."/>
            <person name="Gladieux P."/>
            <person name="Thoren M.H."/>
            <person name="Johannesson H."/>
        </authorList>
    </citation>
    <scope>NUCLEOTIDE SEQUENCE</scope>
    <source>
        <strain evidence="6">CBS 538.74</strain>
    </source>
</reference>
<dbReference type="InterPro" id="IPR008266">
    <property type="entry name" value="Tyr_kinase_AS"/>
</dbReference>
<feature type="compositionally biased region" description="Polar residues" evidence="4">
    <location>
        <begin position="1"/>
        <end position="18"/>
    </location>
</feature>
<evidence type="ECO:0000256" key="2">
    <source>
        <dbReference type="ARBA" id="ARBA00047899"/>
    </source>
</evidence>
<keyword evidence="6" id="KW-0808">Transferase</keyword>
<accession>A0AAN6VNR6</accession>
<dbReference type="PANTHER" id="PTHR21310">
    <property type="entry name" value="AMINOGLYCOSIDE PHOSPHOTRANSFERASE-RELATED-RELATED"/>
    <property type="match status" value="1"/>
</dbReference>
<feature type="region of interest" description="Disordered" evidence="4">
    <location>
        <begin position="1"/>
        <end position="20"/>
    </location>
</feature>
<dbReference type="Gene3D" id="3.90.1200.10">
    <property type="match status" value="1"/>
</dbReference>
<dbReference type="CDD" id="cd05120">
    <property type="entry name" value="APH_ChoK_like"/>
    <property type="match status" value="1"/>
</dbReference>